<protein>
    <submittedName>
        <fullName evidence="2">Uncharacterized protein</fullName>
    </submittedName>
</protein>
<dbReference type="AlphaFoldDB" id="A0A1X7TEP4"/>
<dbReference type="Gene3D" id="3.50.50.60">
    <property type="entry name" value="FAD/NAD(P)-binding domain"/>
    <property type="match status" value="1"/>
</dbReference>
<sequence>MLWILLLFLTAEGVLSLENLAVPEGRLCFSGEGVMIYSTGTVHAAYCSGIDSVTDILGKKGLSERSTFLPKCEDKTTPPSSAYSMKMSLVTLIMTLFSLFLMLP</sequence>
<evidence type="ECO:0000256" key="1">
    <source>
        <dbReference type="SAM" id="SignalP"/>
    </source>
</evidence>
<organism evidence="2">
    <name type="scientific">Amphimedon queenslandica</name>
    <name type="common">Sponge</name>
    <dbReference type="NCBI Taxonomy" id="400682"/>
    <lineage>
        <taxon>Eukaryota</taxon>
        <taxon>Metazoa</taxon>
        <taxon>Porifera</taxon>
        <taxon>Demospongiae</taxon>
        <taxon>Heteroscleromorpha</taxon>
        <taxon>Haplosclerida</taxon>
        <taxon>Niphatidae</taxon>
        <taxon>Amphimedon</taxon>
    </lineage>
</organism>
<reference evidence="2" key="1">
    <citation type="submission" date="2017-05" db="UniProtKB">
        <authorList>
            <consortium name="EnsemblMetazoa"/>
        </authorList>
    </citation>
    <scope>IDENTIFICATION</scope>
</reference>
<accession>A0A1X7TEP4</accession>
<keyword evidence="1" id="KW-0732">Signal</keyword>
<proteinExistence type="predicted"/>
<dbReference type="OrthoDB" id="5046242at2759"/>
<name>A0A1X7TEP4_AMPQE</name>
<dbReference type="InParanoid" id="A0A1X7TEP4"/>
<evidence type="ECO:0000313" key="2">
    <source>
        <dbReference type="EnsemblMetazoa" id="Aqu2.1.13082_001"/>
    </source>
</evidence>
<feature type="chain" id="PRO_5012620704" evidence="1">
    <location>
        <begin position="17"/>
        <end position="104"/>
    </location>
</feature>
<dbReference type="InterPro" id="IPR036188">
    <property type="entry name" value="FAD/NAD-bd_sf"/>
</dbReference>
<feature type="signal peptide" evidence="1">
    <location>
        <begin position="1"/>
        <end position="16"/>
    </location>
</feature>
<dbReference type="EnsemblMetazoa" id="Aqu2.1.13082_001">
    <property type="protein sequence ID" value="Aqu2.1.13082_001"/>
    <property type="gene ID" value="Aqu2.1.13082"/>
</dbReference>